<evidence type="ECO:0000313" key="2">
    <source>
        <dbReference type="WBParaSite" id="PS1159_v2.g11507.t1"/>
    </source>
</evidence>
<organism evidence="1 2">
    <name type="scientific">Panagrolaimus sp. PS1159</name>
    <dbReference type="NCBI Taxonomy" id="55785"/>
    <lineage>
        <taxon>Eukaryota</taxon>
        <taxon>Metazoa</taxon>
        <taxon>Ecdysozoa</taxon>
        <taxon>Nematoda</taxon>
        <taxon>Chromadorea</taxon>
        <taxon>Rhabditida</taxon>
        <taxon>Tylenchina</taxon>
        <taxon>Panagrolaimomorpha</taxon>
        <taxon>Panagrolaimoidea</taxon>
        <taxon>Panagrolaimidae</taxon>
        <taxon>Panagrolaimus</taxon>
    </lineage>
</organism>
<protein>
    <submittedName>
        <fullName evidence="2">Uncharacterized protein</fullName>
    </submittedName>
</protein>
<accession>A0AC35EWV9</accession>
<proteinExistence type="predicted"/>
<name>A0AC35EWV9_9BILA</name>
<dbReference type="WBParaSite" id="PS1159_v2.g11507.t1">
    <property type="protein sequence ID" value="PS1159_v2.g11507.t1"/>
    <property type="gene ID" value="PS1159_v2.g11507"/>
</dbReference>
<dbReference type="Proteomes" id="UP000887580">
    <property type="component" value="Unplaced"/>
</dbReference>
<evidence type="ECO:0000313" key="1">
    <source>
        <dbReference type="Proteomes" id="UP000887580"/>
    </source>
</evidence>
<sequence>MADRDDLPMSPNRKRKAKDDTTMVESKRSKFLSTYISRQTFALPDSMMFYIKKNRSASLYKKLIKSCKYFFIKQPLLIVNSLFYYYTEWLVENKTFDLSKCTLKLWILDELDVSPDCRNAGHDELAVSVMSKLHRCDAKELSLSFQVISFNDLSSLISSAEFVSLQNVTVINGDGTTTAIEKIVEIAAKATSFFFKCTPVLDTITSKTFDQIVNLPNFPQVTQFSLENIPEVFDLEAFYVFMKKNKTTKFHLKFADSCSEAYKNRIEAIIDEYLGTFPLDYEPVVLHFPQLNWIKRSRLCDPMDDHTVVSSASSDLPAVSRVKELCYVIDHWLVDDHMIDMSKHAKVWITDELDIRPDLTAAGFYMAHSLIPKLYRCDAKILTLYHQVLALDDLALLISSAEDIDFLNVTIKNNNGTHVALEKLVEIAVKAKKIQIKSDTTFLKSKSKSISAKTFDQLVKIPHFKQIEVFDLENIPEVFDLEAFYVFMKSDNVLKSISSITFDKLLMLPHFKQIEEFDLENIPESFDLEDFYVFMKENNTTKYWFYFDDSISPAYKKRIESIVDEILSTKVLNYKAPVVNFRGLDRDKYEKLVRLTWGGNTNNTTQFVFHFDDSISPAYKKRIEAIVDEVLSTKNLNYKAPAFDFRGFNQDKYEKLARLQKFVLSCDLPDAFHNCLKNLTSIKEVSLEYYSDITNTFNFLPQCESLEMEFDFENAFAEKPNTVFPSVKNLKISGSCGEDVDITPETMTLFFSFISKKISQS</sequence>
<reference evidence="2" key="1">
    <citation type="submission" date="2022-11" db="UniProtKB">
        <authorList>
            <consortium name="WormBaseParasite"/>
        </authorList>
    </citation>
    <scope>IDENTIFICATION</scope>
</reference>